<dbReference type="InterPro" id="IPR058245">
    <property type="entry name" value="NreC/VraR/RcsB-like_REC"/>
</dbReference>
<evidence type="ECO:0000259" key="6">
    <source>
        <dbReference type="PROSITE" id="PS50043"/>
    </source>
</evidence>
<feature type="modified residue" description="4-aspartylphosphate" evidence="5">
    <location>
        <position position="57"/>
    </location>
</feature>
<dbReference type="InterPro" id="IPR001789">
    <property type="entry name" value="Sig_transdc_resp-reg_receiver"/>
</dbReference>
<organism evidence="8 9">
    <name type="scientific">Dactylosporangium sucinum</name>
    <dbReference type="NCBI Taxonomy" id="1424081"/>
    <lineage>
        <taxon>Bacteria</taxon>
        <taxon>Bacillati</taxon>
        <taxon>Actinomycetota</taxon>
        <taxon>Actinomycetes</taxon>
        <taxon>Micromonosporales</taxon>
        <taxon>Micromonosporaceae</taxon>
        <taxon>Dactylosporangium</taxon>
    </lineage>
</organism>
<keyword evidence="9" id="KW-1185">Reference proteome</keyword>
<proteinExistence type="predicted"/>
<evidence type="ECO:0000256" key="4">
    <source>
        <dbReference type="ARBA" id="ARBA00023163"/>
    </source>
</evidence>
<dbReference type="PROSITE" id="PS50110">
    <property type="entry name" value="RESPONSE_REGULATORY"/>
    <property type="match status" value="1"/>
</dbReference>
<dbReference type="PROSITE" id="PS00622">
    <property type="entry name" value="HTH_LUXR_1"/>
    <property type="match status" value="1"/>
</dbReference>
<dbReference type="InterPro" id="IPR039420">
    <property type="entry name" value="WalR-like"/>
</dbReference>
<name>A0A917UBF8_9ACTN</name>
<dbReference type="InterPro" id="IPR011006">
    <property type="entry name" value="CheY-like_superfamily"/>
</dbReference>
<dbReference type="GO" id="GO:0000160">
    <property type="term" value="P:phosphorelay signal transduction system"/>
    <property type="evidence" value="ECO:0007669"/>
    <property type="project" value="InterPro"/>
</dbReference>
<evidence type="ECO:0000256" key="1">
    <source>
        <dbReference type="ARBA" id="ARBA00022553"/>
    </source>
</evidence>
<protein>
    <submittedName>
        <fullName evidence="8">DNA-binding response regulator</fullName>
    </submittedName>
</protein>
<dbReference type="InterPro" id="IPR016032">
    <property type="entry name" value="Sig_transdc_resp-reg_C-effctor"/>
</dbReference>
<dbReference type="CDD" id="cd17535">
    <property type="entry name" value="REC_NarL-like"/>
    <property type="match status" value="1"/>
</dbReference>
<dbReference type="SUPFAM" id="SSF52172">
    <property type="entry name" value="CheY-like"/>
    <property type="match status" value="1"/>
</dbReference>
<reference evidence="8" key="2">
    <citation type="submission" date="2020-09" db="EMBL/GenBank/DDBJ databases">
        <authorList>
            <person name="Sun Q."/>
            <person name="Ohkuma M."/>
        </authorList>
    </citation>
    <scope>NUCLEOTIDE SEQUENCE</scope>
    <source>
        <strain evidence="8">JCM 19831</strain>
    </source>
</reference>
<evidence type="ECO:0000256" key="5">
    <source>
        <dbReference type="PROSITE-ProRule" id="PRU00169"/>
    </source>
</evidence>
<dbReference type="RefSeq" id="WP_229836496.1">
    <property type="nucleotide sequence ID" value="NZ_BMPI01000058.1"/>
</dbReference>
<dbReference type="PRINTS" id="PR00038">
    <property type="entry name" value="HTHLUXR"/>
</dbReference>
<keyword evidence="4" id="KW-0804">Transcription</keyword>
<dbReference type="Proteomes" id="UP000642070">
    <property type="component" value="Unassembled WGS sequence"/>
</dbReference>
<dbReference type="InterPro" id="IPR000792">
    <property type="entry name" value="Tscrpt_reg_LuxR_C"/>
</dbReference>
<dbReference type="GO" id="GO:0003677">
    <property type="term" value="F:DNA binding"/>
    <property type="evidence" value="ECO:0007669"/>
    <property type="project" value="UniProtKB-KW"/>
</dbReference>
<keyword evidence="2" id="KW-0805">Transcription regulation</keyword>
<feature type="domain" description="Response regulatory" evidence="7">
    <location>
        <begin position="6"/>
        <end position="122"/>
    </location>
</feature>
<dbReference type="Gene3D" id="3.40.50.2300">
    <property type="match status" value="1"/>
</dbReference>
<evidence type="ECO:0000313" key="8">
    <source>
        <dbReference type="EMBL" id="GGM68766.1"/>
    </source>
</evidence>
<evidence type="ECO:0000256" key="2">
    <source>
        <dbReference type="ARBA" id="ARBA00023015"/>
    </source>
</evidence>
<keyword evidence="3 8" id="KW-0238">DNA-binding</keyword>
<dbReference type="EMBL" id="BMPI01000058">
    <property type="protein sequence ID" value="GGM68766.1"/>
    <property type="molecule type" value="Genomic_DNA"/>
</dbReference>
<dbReference type="SMART" id="SM00421">
    <property type="entry name" value="HTH_LUXR"/>
    <property type="match status" value="1"/>
</dbReference>
<dbReference type="AlphaFoldDB" id="A0A917UBF8"/>
<dbReference type="GO" id="GO:0006355">
    <property type="term" value="P:regulation of DNA-templated transcription"/>
    <property type="evidence" value="ECO:0007669"/>
    <property type="project" value="InterPro"/>
</dbReference>
<dbReference type="PANTHER" id="PTHR43214:SF24">
    <property type="entry name" value="TRANSCRIPTIONAL REGULATORY PROTEIN NARL-RELATED"/>
    <property type="match status" value="1"/>
</dbReference>
<dbReference type="Pfam" id="PF00072">
    <property type="entry name" value="Response_reg"/>
    <property type="match status" value="1"/>
</dbReference>
<dbReference type="PROSITE" id="PS50043">
    <property type="entry name" value="HTH_LUXR_2"/>
    <property type="match status" value="1"/>
</dbReference>
<accession>A0A917UBF8</accession>
<comment type="caution">
    <text evidence="8">The sequence shown here is derived from an EMBL/GenBank/DDBJ whole genome shotgun (WGS) entry which is preliminary data.</text>
</comment>
<evidence type="ECO:0000256" key="3">
    <source>
        <dbReference type="ARBA" id="ARBA00023125"/>
    </source>
</evidence>
<keyword evidence="1 5" id="KW-0597">Phosphoprotein</keyword>
<reference evidence="8" key="1">
    <citation type="journal article" date="2014" name="Int. J. Syst. Evol. Microbiol.">
        <title>Complete genome sequence of Corynebacterium casei LMG S-19264T (=DSM 44701T), isolated from a smear-ripened cheese.</title>
        <authorList>
            <consortium name="US DOE Joint Genome Institute (JGI-PGF)"/>
            <person name="Walter F."/>
            <person name="Albersmeier A."/>
            <person name="Kalinowski J."/>
            <person name="Ruckert C."/>
        </authorList>
    </citation>
    <scope>NUCLEOTIDE SEQUENCE</scope>
    <source>
        <strain evidence="8">JCM 19831</strain>
    </source>
</reference>
<dbReference type="SMART" id="SM00448">
    <property type="entry name" value="REC"/>
    <property type="match status" value="1"/>
</dbReference>
<dbReference type="Pfam" id="PF00196">
    <property type="entry name" value="GerE"/>
    <property type="match status" value="1"/>
</dbReference>
<dbReference type="PANTHER" id="PTHR43214">
    <property type="entry name" value="TWO-COMPONENT RESPONSE REGULATOR"/>
    <property type="match status" value="1"/>
</dbReference>
<dbReference type="SUPFAM" id="SSF46894">
    <property type="entry name" value="C-terminal effector domain of the bipartite response regulators"/>
    <property type="match status" value="1"/>
</dbReference>
<evidence type="ECO:0000313" key="9">
    <source>
        <dbReference type="Proteomes" id="UP000642070"/>
    </source>
</evidence>
<sequence>MAGIIRLAIVDDDPLVRTGLRIMVGGSPDIEVVAEAGDGAEAVTMVDAHWPDVVLMDIRMPGVDGLTATRRIRARTRPPHVIVLTTFHADEYVLEALRGGASGFLLKDTPPRELIAAVRTVAAGTATLSPAVVRQLVDHVPGPRRAAARARLALLTDREREVALGVGRGWSNAEIADALGMGVPTVKSHVSRLLTKLDLNNRVQVALLVHDAELL</sequence>
<evidence type="ECO:0000259" key="7">
    <source>
        <dbReference type="PROSITE" id="PS50110"/>
    </source>
</evidence>
<feature type="domain" description="HTH luxR-type" evidence="6">
    <location>
        <begin position="148"/>
        <end position="213"/>
    </location>
</feature>
<dbReference type="CDD" id="cd06170">
    <property type="entry name" value="LuxR_C_like"/>
    <property type="match status" value="1"/>
</dbReference>
<gene>
    <name evidence="8" type="ORF">GCM10007977_083100</name>
</gene>